<comment type="caution">
    <text evidence="2">The sequence shown here is derived from an EMBL/GenBank/DDBJ whole genome shotgun (WGS) entry which is preliminary data.</text>
</comment>
<dbReference type="SUPFAM" id="SSF64307">
    <property type="entry name" value="SirA-like"/>
    <property type="match status" value="1"/>
</dbReference>
<dbReference type="Proteomes" id="UP000674938">
    <property type="component" value="Unassembled WGS sequence"/>
</dbReference>
<proteinExistence type="predicted"/>
<accession>A0A940P2X7</accession>
<dbReference type="NCBIfam" id="TIGR03527">
    <property type="entry name" value="selenium_YedF"/>
    <property type="match status" value="1"/>
</dbReference>
<gene>
    <name evidence="2" type="primary">yedF</name>
    <name evidence="2" type="ORF">I6N95_05770</name>
</gene>
<dbReference type="InterPro" id="IPR001455">
    <property type="entry name" value="TusA-like"/>
</dbReference>
<dbReference type="InterPro" id="IPR019870">
    <property type="entry name" value="Se_metab_YedF"/>
</dbReference>
<dbReference type="EMBL" id="JAEEGA010000003">
    <property type="protein sequence ID" value="MBP1040504.1"/>
    <property type="molecule type" value="Genomic_DNA"/>
</dbReference>
<dbReference type="InterPro" id="IPR003787">
    <property type="entry name" value="Sulphur_relay_DsrE/F-like"/>
</dbReference>
<feature type="domain" description="UPF0033" evidence="1">
    <location>
        <begin position="3"/>
        <end position="68"/>
    </location>
</feature>
<evidence type="ECO:0000313" key="2">
    <source>
        <dbReference type="EMBL" id="MBP1040504.1"/>
    </source>
</evidence>
<dbReference type="InterPro" id="IPR036868">
    <property type="entry name" value="TusA-like_sf"/>
</dbReference>
<dbReference type="AlphaFoldDB" id="A0A940P2X7"/>
<dbReference type="SUPFAM" id="SSF75169">
    <property type="entry name" value="DsrEFH-like"/>
    <property type="match status" value="1"/>
</dbReference>
<dbReference type="Gene3D" id="3.30.110.40">
    <property type="entry name" value="TusA-like domain"/>
    <property type="match status" value="1"/>
</dbReference>
<organism evidence="2 3">
    <name type="scientific">Vagococcus allomyrinae</name>
    <dbReference type="NCBI Taxonomy" id="2794353"/>
    <lineage>
        <taxon>Bacteria</taxon>
        <taxon>Bacillati</taxon>
        <taxon>Bacillota</taxon>
        <taxon>Bacilli</taxon>
        <taxon>Lactobacillales</taxon>
        <taxon>Enterococcaceae</taxon>
        <taxon>Vagococcus</taxon>
    </lineage>
</organism>
<dbReference type="Gene3D" id="3.40.1260.10">
    <property type="entry name" value="DsrEFH-like"/>
    <property type="match status" value="1"/>
</dbReference>
<reference evidence="2" key="1">
    <citation type="submission" date="2020-12" db="EMBL/GenBank/DDBJ databases">
        <title>Vagococcus allomyrinae sp. nov. and Enterococcus lavae sp. nov., isolated from the larvae of Allomyrina dichotoma.</title>
        <authorList>
            <person name="Lee S.D."/>
        </authorList>
    </citation>
    <scope>NUCLEOTIDE SEQUENCE</scope>
    <source>
        <strain evidence="2">BWB3-3</strain>
    </source>
</reference>
<dbReference type="Pfam" id="PF01206">
    <property type="entry name" value="TusA"/>
    <property type="match status" value="1"/>
</dbReference>
<dbReference type="Pfam" id="PF02635">
    <property type="entry name" value="DsrE"/>
    <property type="match status" value="1"/>
</dbReference>
<dbReference type="RefSeq" id="WP_209525531.1">
    <property type="nucleotide sequence ID" value="NZ_JAEEGA010000003.1"/>
</dbReference>
<protein>
    <submittedName>
        <fullName evidence="2">Sulfurtransferase-like selenium metabolism protein YedF</fullName>
    </submittedName>
</protein>
<keyword evidence="3" id="KW-1185">Reference proteome</keyword>
<sequence length="196" mass="21570">MEKINALGEACPLPVIKAKKALAEHDTIEIKVDNEIATQNLKKMAEQKGYGYFTKQLAPQEYSVVISKTDLNPKSMNDQGASLEEEAYIVVIDANVMGRGDDQLGATLLKGFIYALTEQDRLPSRVIMYNGGVQFAVPTSESFEDLTILAKAGVEVYACGACTDYYGLTDQVGVGEITNMYRIIEMMREASRIVKP</sequence>
<evidence type="ECO:0000313" key="3">
    <source>
        <dbReference type="Proteomes" id="UP000674938"/>
    </source>
</evidence>
<name>A0A940P2X7_9ENTE</name>
<evidence type="ECO:0000259" key="1">
    <source>
        <dbReference type="Pfam" id="PF01206"/>
    </source>
</evidence>
<dbReference type="InterPro" id="IPR027396">
    <property type="entry name" value="DsrEFH-like"/>
</dbReference>